<evidence type="ECO:0000259" key="5">
    <source>
        <dbReference type="PROSITE" id="PS50089"/>
    </source>
</evidence>
<feature type="domain" description="RING-type" evidence="5">
    <location>
        <begin position="23"/>
        <end position="65"/>
    </location>
</feature>
<proteinExistence type="predicted"/>
<dbReference type="PROSITE" id="PS00518">
    <property type="entry name" value="ZF_RING_1"/>
    <property type="match status" value="1"/>
</dbReference>
<reference evidence="6" key="1">
    <citation type="journal article" date="2021" name="Mol. Ecol. Resour.">
        <title>Phylogenomic analyses of the genus Drosophila reveals genomic signals of climate adaptation.</title>
        <authorList>
            <person name="Li F."/>
            <person name="Rane R.V."/>
            <person name="Luria V."/>
            <person name="Xiong Z."/>
            <person name="Chen J."/>
            <person name="Li Z."/>
            <person name="Catullo R.A."/>
            <person name="Griffin P.C."/>
            <person name="Schiffer M."/>
            <person name="Pearce S."/>
            <person name="Lee S.F."/>
            <person name="McElroy K."/>
            <person name="Stocker A."/>
            <person name="Shirriffs J."/>
            <person name="Cockerell F."/>
            <person name="Coppin C."/>
            <person name="Sgro C.M."/>
            <person name="Karger A."/>
            <person name="Cain J.W."/>
            <person name="Weber J.A."/>
            <person name="Santpere G."/>
            <person name="Kirschner M.W."/>
            <person name="Hoffmann A.A."/>
            <person name="Oakeshott J.G."/>
            <person name="Zhang G."/>
        </authorList>
    </citation>
    <scope>NUCLEOTIDE SEQUENCE</scope>
    <source>
        <strain evidence="6">BGI-SZ-2011g</strain>
    </source>
</reference>
<dbReference type="SMART" id="SM00184">
    <property type="entry name" value="RING"/>
    <property type="match status" value="1"/>
</dbReference>
<keyword evidence="2 4" id="KW-0863">Zinc-finger</keyword>
<gene>
    <name evidence="6" type="ORF">KR093_006311</name>
</gene>
<dbReference type="GO" id="GO:0005634">
    <property type="term" value="C:nucleus"/>
    <property type="evidence" value="ECO:0007669"/>
    <property type="project" value="UniProtKB-ARBA"/>
</dbReference>
<dbReference type="InterPro" id="IPR013083">
    <property type="entry name" value="Znf_RING/FYVE/PHD"/>
</dbReference>
<keyword evidence="7" id="KW-1185">Reference proteome</keyword>
<accession>A0AAD4PJY4</accession>
<dbReference type="GO" id="GO:0060255">
    <property type="term" value="P:regulation of macromolecule metabolic process"/>
    <property type="evidence" value="ECO:0007669"/>
    <property type="project" value="UniProtKB-ARBA"/>
</dbReference>
<organism evidence="6 7">
    <name type="scientific">Drosophila rubida</name>
    <dbReference type="NCBI Taxonomy" id="30044"/>
    <lineage>
        <taxon>Eukaryota</taxon>
        <taxon>Metazoa</taxon>
        <taxon>Ecdysozoa</taxon>
        <taxon>Arthropoda</taxon>
        <taxon>Hexapoda</taxon>
        <taxon>Insecta</taxon>
        <taxon>Pterygota</taxon>
        <taxon>Neoptera</taxon>
        <taxon>Endopterygota</taxon>
        <taxon>Diptera</taxon>
        <taxon>Brachycera</taxon>
        <taxon>Muscomorpha</taxon>
        <taxon>Ephydroidea</taxon>
        <taxon>Drosophilidae</taxon>
        <taxon>Drosophila</taxon>
    </lineage>
</organism>
<dbReference type="PROSITE" id="PS50089">
    <property type="entry name" value="ZF_RING_2"/>
    <property type="match status" value="1"/>
</dbReference>
<keyword evidence="1" id="KW-0479">Metal-binding</keyword>
<comment type="caution">
    <text evidence="6">The sequence shown here is derived from an EMBL/GenBank/DDBJ whole genome shotgun (WGS) entry which is preliminary data.</text>
</comment>
<protein>
    <recommendedName>
        <fullName evidence="5">RING-type domain-containing protein</fullName>
    </recommendedName>
</protein>
<sequence>SESERETDEEKDEPLPPSEVEVCAFCLDAKRDPVQLRCQHSFCRSCLSLFYQARNWPAKRCPLCRSDLEPLQKQIVSVN</sequence>
<feature type="non-terminal residue" evidence="6">
    <location>
        <position position="1"/>
    </location>
</feature>
<dbReference type="EMBL" id="JAJJHW010002585">
    <property type="protein sequence ID" value="KAH8371135.1"/>
    <property type="molecule type" value="Genomic_DNA"/>
</dbReference>
<dbReference type="InterPro" id="IPR017907">
    <property type="entry name" value="Znf_RING_CS"/>
</dbReference>
<dbReference type="Gene3D" id="3.30.40.10">
    <property type="entry name" value="Zinc/RING finger domain, C3HC4 (zinc finger)"/>
    <property type="match status" value="1"/>
</dbReference>
<name>A0AAD4PJY4_9MUSC</name>
<dbReference type="InterPro" id="IPR018957">
    <property type="entry name" value="Znf_C3HC4_RING-type"/>
</dbReference>
<evidence type="ECO:0000256" key="4">
    <source>
        <dbReference type="PROSITE-ProRule" id="PRU00175"/>
    </source>
</evidence>
<feature type="non-terminal residue" evidence="6">
    <location>
        <position position="79"/>
    </location>
</feature>
<keyword evidence="3" id="KW-0862">Zinc</keyword>
<dbReference type="Proteomes" id="UP001200034">
    <property type="component" value="Unassembled WGS sequence"/>
</dbReference>
<evidence type="ECO:0000313" key="7">
    <source>
        <dbReference type="Proteomes" id="UP001200034"/>
    </source>
</evidence>
<evidence type="ECO:0000256" key="3">
    <source>
        <dbReference type="ARBA" id="ARBA00022833"/>
    </source>
</evidence>
<dbReference type="Pfam" id="PF00097">
    <property type="entry name" value="zf-C3HC4"/>
    <property type="match status" value="1"/>
</dbReference>
<evidence type="ECO:0000256" key="1">
    <source>
        <dbReference type="ARBA" id="ARBA00022723"/>
    </source>
</evidence>
<evidence type="ECO:0000256" key="2">
    <source>
        <dbReference type="ARBA" id="ARBA00022771"/>
    </source>
</evidence>
<evidence type="ECO:0000313" key="6">
    <source>
        <dbReference type="EMBL" id="KAH8371135.1"/>
    </source>
</evidence>
<dbReference type="SUPFAM" id="SSF57850">
    <property type="entry name" value="RING/U-box"/>
    <property type="match status" value="1"/>
</dbReference>
<dbReference type="AlphaFoldDB" id="A0AAD4PJY4"/>
<dbReference type="GO" id="GO:0008270">
    <property type="term" value="F:zinc ion binding"/>
    <property type="evidence" value="ECO:0007669"/>
    <property type="project" value="UniProtKB-KW"/>
</dbReference>
<dbReference type="InterPro" id="IPR001841">
    <property type="entry name" value="Znf_RING"/>
</dbReference>